<keyword evidence="2" id="KW-1185">Reference proteome</keyword>
<comment type="caution">
    <text evidence="1">The sequence shown here is derived from an EMBL/GenBank/DDBJ whole genome shotgun (WGS) entry which is preliminary data.</text>
</comment>
<organism evidence="1 2">
    <name type="scientific">Ignisphaera cupida</name>
    <dbReference type="NCBI Taxonomy" id="3050454"/>
    <lineage>
        <taxon>Archaea</taxon>
        <taxon>Thermoproteota</taxon>
        <taxon>Thermoprotei</taxon>
        <taxon>Desulfurococcales</taxon>
        <taxon>Desulfurococcaceae</taxon>
        <taxon>Ignisphaera</taxon>
    </lineage>
</organism>
<gene>
    <name evidence="1" type="ORF">QPL79_03260</name>
</gene>
<sequence>MSSKEISREELIDLILANNMLDQFIAWLRLRGLDSDPVSLRDIDLKYLYEFALEKKLLTEDELEQDEKDYNSELEYSIEKKIINVKPRKIRRKT</sequence>
<proteinExistence type="predicted"/>
<evidence type="ECO:0000313" key="1">
    <source>
        <dbReference type="EMBL" id="MDK6028380.1"/>
    </source>
</evidence>
<reference evidence="1 2" key="1">
    <citation type="submission" date="2023-05" db="EMBL/GenBank/DDBJ databases">
        <title>A new hyperthermophilic archaea 'Ignisphaera cupida' sp. nov. and description of the family 'Ignisphaeraceae' fam. nov.</title>
        <authorList>
            <person name="Podosokorskaya O.A."/>
            <person name="Elcheninov A.G."/>
            <person name="Klukina A."/>
            <person name="Merkel A.Y."/>
        </authorList>
    </citation>
    <scope>NUCLEOTIDE SEQUENCE [LARGE SCALE GENOMIC DNA]</scope>
    <source>
        <strain evidence="1 2">4213-co</strain>
    </source>
</reference>
<accession>A0ABD4Z645</accession>
<dbReference type="RefSeq" id="WP_285273345.1">
    <property type="nucleotide sequence ID" value="NZ_JASNVW010000001.1"/>
</dbReference>
<dbReference type="EMBL" id="JASNVW010000001">
    <property type="protein sequence ID" value="MDK6028380.1"/>
    <property type="molecule type" value="Genomic_DNA"/>
</dbReference>
<evidence type="ECO:0000313" key="2">
    <source>
        <dbReference type="Proteomes" id="UP001529235"/>
    </source>
</evidence>
<protein>
    <submittedName>
        <fullName evidence="1">Uncharacterized protein</fullName>
    </submittedName>
</protein>
<dbReference type="Proteomes" id="UP001529235">
    <property type="component" value="Unassembled WGS sequence"/>
</dbReference>
<dbReference type="AlphaFoldDB" id="A0ABD4Z645"/>
<name>A0ABD4Z645_9CREN</name>